<dbReference type="InterPro" id="IPR004843">
    <property type="entry name" value="Calcineurin-like_PHP"/>
</dbReference>
<dbReference type="GeneID" id="25735424"/>
<dbReference type="Pfam" id="PF00149">
    <property type="entry name" value="Metallophos"/>
    <property type="match status" value="1"/>
</dbReference>
<protein>
    <recommendedName>
        <fullName evidence="2">Calcineurin-like phosphoesterase domain-containing protein</fullName>
    </recommendedName>
</protein>
<dbReference type="Gene3D" id="3.60.21.10">
    <property type="match status" value="2"/>
</dbReference>
<feature type="compositionally biased region" description="Gly residues" evidence="1">
    <location>
        <begin position="78"/>
        <end position="91"/>
    </location>
</feature>
<dbReference type="AlphaFoldDB" id="A0A0D2NKV0"/>
<name>A0A0D2NKV0_9CHLO</name>
<dbReference type="PANTHER" id="PTHR16509:SF8">
    <property type="entry name" value="MANGANESE-DEPENDENT ADP-RIBOSE_CDP-ALCOHOL DIPHOSPHATASE"/>
    <property type="match status" value="1"/>
</dbReference>
<dbReference type="GO" id="GO:0047631">
    <property type="term" value="F:ADP-ribose diphosphatase activity"/>
    <property type="evidence" value="ECO:0007669"/>
    <property type="project" value="TreeGrafter"/>
</dbReference>
<dbReference type="RefSeq" id="XP_013904430.1">
    <property type="nucleotide sequence ID" value="XM_014048976.1"/>
</dbReference>
<dbReference type="STRING" id="145388.A0A0D2NKV0"/>
<organism evidence="3 4">
    <name type="scientific">Monoraphidium neglectum</name>
    <dbReference type="NCBI Taxonomy" id="145388"/>
    <lineage>
        <taxon>Eukaryota</taxon>
        <taxon>Viridiplantae</taxon>
        <taxon>Chlorophyta</taxon>
        <taxon>core chlorophytes</taxon>
        <taxon>Chlorophyceae</taxon>
        <taxon>CS clade</taxon>
        <taxon>Sphaeropleales</taxon>
        <taxon>Selenastraceae</taxon>
        <taxon>Monoraphidium</taxon>
    </lineage>
</organism>
<accession>A0A0D2NKV0</accession>
<dbReference type="OrthoDB" id="9675250at2759"/>
<dbReference type="KEGG" id="mng:MNEG_2546"/>
<dbReference type="SUPFAM" id="SSF56300">
    <property type="entry name" value="Metallo-dependent phosphatases"/>
    <property type="match status" value="1"/>
</dbReference>
<keyword evidence="4" id="KW-1185">Reference proteome</keyword>
<evidence type="ECO:0000256" key="1">
    <source>
        <dbReference type="SAM" id="MobiDB-lite"/>
    </source>
</evidence>
<dbReference type="InterPro" id="IPR029052">
    <property type="entry name" value="Metallo-depent_PP-like"/>
</dbReference>
<dbReference type="EMBL" id="KK100510">
    <property type="protein sequence ID" value="KIZ05411.1"/>
    <property type="molecule type" value="Genomic_DNA"/>
</dbReference>
<dbReference type="GO" id="GO:0008663">
    <property type="term" value="F:2',3'-cyclic-nucleotide 2'-phosphodiesterase activity"/>
    <property type="evidence" value="ECO:0007669"/>
    <property type="project" value="TreeGrafter"/>
</dbReference>
<feature type="domain" description="Calcineurin-like phosphoesterase" evidence="2">
    <location>
        <begin position="103"/>
        <end position="297"/>
    </location>
</feature>
<feature type="compositionally biased region" description="Gly residues" evidence="1">
    <location>
        <begin position="58"/>
        <end position="71"/>
    </location>
</feature>
<evidence type="ECO:0000313" key="4">
    <source>
        <dbReference type="Proteomes" id="UP000054498"/>
    </source>
</evidence>
<gene>
    <name evidence="3" type="ORF">MNEG_2546</name>
</gene>
<sequence>MAWAEAPLFTFAVLSDIQYADKEDGHFDGRTQRFRQVPAKLKGVVDAILTEHTRLLQRGGGSGGDSGGGAAAGLDGAASGGGADGGSSDGGGGAPAGGLVAALHLGDIIDGYGPDDPDHDLKSRRDLDLILAQLDRLPAAGVPLRHVLGNHCFAVPRAELLGRLGFPQGSSGYYSARLAPGWRLLVLDTTDISLFGHEEGSPEAAEAAAWLAAHPTPAHPNAQPWNGGVGAAQAAWLRAQLDDVAAEGGRVVVAAHHPLAPGAAPDAYLGWGHAELRAAFEERPGVVALVLAGHYHPGGAAEVGGLHYVTCEGLLEAPPGSDAYAFVDVYHDRLSLRGRGCAASHELPLPPRPAAAAAAAAEGKERRG</sequence>
<proteinExistence type="predicted"/>
<dbReference type="GO" id="GO:0030145">
    <property type="term" value="F:manganese ion binding"/>
    <property type="evidence" value="ECO:0007669"/>
    <property type="project" value="TreeGrafter"/>
</dbReference>
<dbReference type="GO" id="GO:0047734">
    <property type="term" value="F:CDP-glycerol diphosphatase activity"/>
    <property type="evidence" value="ECO:0007669"/>
    <property type="project" value="TreeGrafter"/>
</dbReference>
<feature type="region of interest" description="Disordered" evidence="1">
    <location>
        <begin position="56"/>
        <end position="91"/>
    </location>
</feature>
<dbReference type="PANTHER" id="PTHR16509">
    <property type="match status" value="1"/>
</dbReference>
<reference evidence="3 4" key="1">
    <citation type="journal article" date="2013" name="BMC Genomics">
        <title>Reconstruction of the lipid metabolism for the microalga Monoraphidium neglectum from its genome sequence reveals characteristics suitable for biofuel production.</title>
        <authorList>
            <person name="Bogen C."/>
            <person name="Al-Dilaimi A."/>
            <person name="Albersmeier A."/>
            <person name="Wichmann J."/>
            <person name="Grundmann M."/>
            <person name="Rupp O."/>
            <person name="Lauersen K.J."/>
            <person name="Blifernez-Klassen O."/>
            <person name="Kalinowski J."/>
            <person name="Goesmann A."/>
            <person name="Mussgnug J.H."/>
            <person name="Kruse O."/>
        </authorList>
    </citation>
    <scope>NUCLEOTIDE SEQUENCE [LARGE SCALE GENOMIC DNA]</scope>
    <source>
        <strain evidence="3 4">SAG 48.87</strain>
    </source>
</reference>
<dbReference type="Proteomes" id="UP000054498">
    <property type="component" value="Unassembled WGS sequence"/>
</dbReference>
<evidence type="ECO:0000313" key="3">
    <source>
        <dbReference type="EMBL" id="KIZ05411.1"/>
    </source>
</evidence>
<evidence type="ECO:0000259" key="2">
    <source>
        <dbReference type="Pfam" id="PF00149"/>
    </source>
</evidence>